<protein>
    <recommendedName>
        <fullName evidence="1">Glycosyltransferase 2-like domain-containing protein</fullName>
    </recommendedName>
</protein>
<dbReference type="PANTHER" id="PTHR22916:SF3">
    <property type="entry name" value="UDP-GLCNAC:BETAGAL BETA-1,3-N-ACETYLGLUCOSAMINYLTRANSFERASE-LIKE PROTEIN 1"/>
    <property type="match status" value="1"/>
</dbReference>
<sequence>MSDRAPSLGAEPVTILMALYQGAPFVEAQLDSIAAQGGAWRLVVSDDGSTDAGPAIVARFAARHPGRVRLVRGPGQGAAENFRALLRGLEPACGPVALADQDDVWLPGKLERAFAGLQQAPAGQPALYCSRVAICDAAMRPLGRSRPLHPPSFPHALVQNAVQGNTVMLNPAALALVRAADPLTPPVVMHDWWLYQLITGAGGRVIQDSTPTVLYRQHHGNVVGANDSLRARLGSFGRMLGGGHRAWNAQTLAALSPVRHLLTEDSRATLDLFAALHGGALPARLGAMRRGRFRRQGAVSQAALWLAAALGRM</sequence>
<dbReference type="RefSeq" id="WP_085377325.1">
    <property type="nucleotide sequence ID" value="NZ_CP020612.1"/>
</dbReference>
<gene>
    <name evidence="2" type="ORF">B0A89_05810</name>
</gene>
<dbReference type="Proteomes" id="UP000193017">
    <property type="component" value="Chromosome"/>
</dbReference>
<dbReference type="AlphaFoldDB" id="A0A1W6CWQ4"/>
<dbReference type="Gene3D" id="3.90.550.10">
    <property type="entry name" value="Spore Coat Polysaccharide Biosynthesis Protein SpsA, Chain A"/>
    <property type="match status" value="1"/>
</dbReference>
<dbReference type="InterPro" id="IPR001173">
    <property type="entry name" value="Glyco_trans_2-like"/>
</dbReference>
<dbReference type="GO" id="GO:0016758">
    <property type="term" value="F:hexosyltransferase activity"/>
    <property type="evidence" value="ECO:0007669"/>
    <property type="project" value="UniProtKB-ARBA"/>
</dbReference>
<dbReference type="SUPFAM" id="SSF53448">
    <property type="entry name" value="Nucleotide-diphospho-sugar transferases"/>
    <property type="match status" value="1"/>
</dbReference>
<dbReference type="InterPro" id="IPR029044">
    <property type="entry name" value="Nucleotide-diphossugar_trans"/>
</dbReference>
<keyword evidence="3" id="KW-1185">Reference proteome</keyword>
<proteinExistence type="predicted"/>
<feature type="domain" description="Glycosyltransferase 2-like" evidence="1">
    <location>
        <begin position="14"/>
        <end position="122"/>
    </location>
</feature>
<reference evidence="2 3" key="1">
    <citation type="submission" date="2017-03" db="EMBL/GenBank/DDBJ databases">
        <title>Genome sequence of Paracoccus contaminans isolated from a water microcosm.</title>
        <authorList>
            <person name="Aurass P."/>
            <person name="Karste S."/>
            <person name="Trost E."/>
            <person name="Glaeser S.P."/>
            <person name="Kaempfer P."/>
            <person name="Flieger A."/>
        </authorList>
    </citation>
    <scope>NUCLEOTIDE SEQUENCE [LARGE SCALE GENOMIC DNA]</scope>
    <source>
        <strain evidence="3">RKI 16-01929T\LMG 29738T\CCM 8701T\CIP 111112T</strain>
    </source>
</reference>
<name>A0A1W6CWQ4_9RHOB</name>
<dbReference type="EMBL" id="CP020612">
    <property type="protein sequence ID" value="ARJ69209.1"/>
    <property type="molecule type" value="Genomic_DNA"/>
</dbReference>
<dbReference type="CDD" id="cd04196">
    <property type="entry name" value="GT_2_like_d"/>
    <property type="match status" value="1"/>
</dbReference>
<organism evidence="2 3">
    <name type="scientific">Paracoccus contaminans</name>
    <dbReference type="NCBI Taxonomy" id="1945662"/>
    <lineage>
        <taxon>Bacteria</taxon>
        <taxon>Pseudomonadati</taxon>
        <taxon>Pseudomonadota</taxon>
        <taxon>Alphaproteobacteria</taxon>
        <taxon>Rhodobacterales</taxon>
        <taxon>Paracoccaceae</taxon>
        <taxon>Paracoccus</taxon>
    </lineage>
</organism>
<evidence type="ECO:0000313" key="2">
    <source>
        <dbReference type="EMBL" id="ARJ69209.1"/>
    </source>
</evidence>
<dbReference type="PANTHER" id="PTHR22916">
    <property type="entry name" value="GLYCOSYLTRANSFERASE"/>
    <property type="match status" value="1"/>
</dbReference>
<dbReference type="KEGG" id="pcon:B0A89_05810"/>
<dbReference type="OrthoDB" id="9802649at2"/>
<dbReference type="STRING" id="1945662.B0A89_05810"/>
<evidence type="ECO:0000313" key="3">
    <source>
        <dbReference type="Proteomes" id="UP000193017"/>
    </source>
</evidence>
<dbReference type="Pfam" id="PF00535">
    <property type="entry name" value="Glycos_transf_2"/>
    <property type="match status" value="1"/>
</dbReference>
<evidence type="ECO:0000259" key="1">
    <source>
        <dbReference type="Pfam" id="PF00535"/>
    </source>
</evidence>
<accession>A0A1W6CWQ4</accession>